<dbReference type="Gene3D" id="3.20.20.140">
    <property type="entry name" value="Metal-dependent hydrolases"/>
    <property type="match status" value="1"/>
</dbReference>
<dbReference type="SUPFAM" id="SSF51338">
    <property type="entry name" value="Composite domain of metallo-dependent hydrolases"/>
    <property type="match status" value="1"/>
</dbReference>
<keyword evidence="2" id="KW-0378">Hydrolase</keyword>
<evidence type="ECO:0000313" key="2">
    <source>
        <dbReference type="EMBL" id="GHE84043.1"/>
    </source>
</evidence>
<proteinExistence type="predicted"/>
<dbReference type="GO" id="GO:0016787">
    <property type="term" value="F:hydrolase activity"/>
    <property type="evidence" value="ECO:0007669"/>
    <property type="project" value="UniProtKB-KW"/>
</dbReference>
<dbReference type="InterPro" id="IPR006680">
    <property type="entry name" value="Amidohydro-rel"/>
</dbReference>
<dbReference type="InterPro" id="IPR051781">
    <property type="entry name" value="Metallo-dep_Hydrolase"/>
</dbReference>
<feature type="domain" description="Amidohydrolase-related" evidence="1">
    <location>
        <begin position="61"/>
        <end position="405"/>
    </location>
</feature>
<dbReference type="PANTHER" id="PTHR43135:SF3">
    <property type="entry name" value="ALPHA-D-RIBOSE 1-METHYLPHOSPHONATE 5-TRIPHOSPHATE DIPHOSPHATASE"/>
    <property type="match status" value="1"/>
</dbReference>
<protein>
    <submittedName>
        <fullName evidence="2">Hydrolase</fullName>
    </submittedName>
</protein>
<name>A0ABQ3IKF0_9PSEU</name>
<dbReference type="PANTHER" id="PTHR43135">
    <property type="entry name" value="ALPHA-D-RIBOSE 1-METHYLPHOSPHONATE 5-TRIPHOSPHATE DIPHOSPHATASE"/>
    <property type="match status" value="1"/>
</dbReference>
<dbReference type="CDD" id="cd01299">
    <property type="entry name" value="Met_dep_hydrolase_A"/>
    <property type="match status" value="1"/>
</dbReference>
<dbReference type="EMBL" id="BNAU01000001">
    <property type="protein sequence ID" value="GHE84043.1"/>
    <property type="molecule type" value="Genomic_DNA"/>
</dbReference>
<evidence type="ECO:0000313" key="3">
    <source>
        <dbReference type="Proteomes" id="UP000605897"/>
    </source>
</evidence>
<dbReference type="InterPro" id="IPR057744">
    <property type="entry name" value="OTAase-like"/>
</dbReference>
<dbReference type="InterPro" id="IPR011059">
    <property type="entry name" value="Metal-dep_hydrolase_composite"/>
</dbReference>
<dbReference type="Pfam" id="PF01979">
    <property type="entry name" value="Amidohydro_1"/>
    <property type="match status" value="1"/>
</dbReference>
<evidence type="ECO:0000259" key="1">
    <source>
        <dbReference type="Pfam" id="PF01979"/>
    </source>
</evidence>
<dbReference type="SUPFAM" id="SSF51556">
    <property type="entry name" value="Metallo-dependent hydrolases"/>
    <property type="match status" value="1"/>
</dbReference>
<dbReference type="Gene3D" id="2.30.40.10">
    <property type="entry name" value="Urease, subunit C, domain 1"/>
    <property type="match status" value="1"/>
</dbReference>
<reference evidence="3" key="1">
    <citation type="journal article" date="2019" name="Int. J. Syst. Evol. Microbiol.">
        <title>The Global Catalogue of Microorganisms (GCM) 10K type strain sequencing project: providing services to taxonomists for standard genome sequencing and annotation.</title>
        <authorList>
            <consortium name="The Broad Institute Genomics Platform"/>
            <consortium name="The Broad Institute Genome Sequencing Center for Infectious Disease"/>
            <person name="Wu L."/>
            <person name="Ma J."/>
        </authorList>
    </citation>
    <scope>NUCLEOTIDE SEQUENCE [LARGE SCALE GENOMIC DNA]</scope>
    <source>
        <strain evidence="3">CGMCC 4.7677</strain>
    </source>
</reference>
<organism evidence="2 3">
    <name type="scientific">Amycolatopsis deserti</name>
    <dbReference type="NCBI Taxonomy" id="185696"/>
    <lineage>
        <taxon>Bacteria</taxon>
        <taxon>Bacillati</taxon>
        <taxon>Actinomycetota</taxon>
        <taxon>Actinomycetes</taxon>
        <taxon>Pseudonocardiales</taxon>
        <taxon>Pseudonocardiaceae</taxon>
        <taxon>Amycolatopsis</taxon>
    </lineage>
</organism>
<keyword evidence="3" id="KW-1185">Reference proteome</keyword>
<dbReference type="InterPro" id="IPR032466">
    <property type="entry name" value="Metal_Hydrolase"/>
</dbReference>
<accession>A0ABQ3IKF0</accession>
<dbReference type="RefSeq" id="WP_191243598.1">
    <property type="nucleotide sequence ID" value="NZ_BNAU01000001.1"/>
</dbReference>
<comment type="caution">
    <text evidence="2">The sequence shown here is derived from an EMBL/GenBank/DDBJ whole genome shotgun (WGS) entry which is preliminary data.</text>
</comment>
<gene>
    <name evidence="2" type="ORF">GCM10017786_14220</name>
</gene>
<sequence length="425" mass="44766">MTSQTVPRTVLTGARLIDGISDTVVPDAAVVIEGGVFVYAGPAATRPSGVDEAVFDLAGRTVLPGFFDCHVHFLMDSNADFTGTMLKNRPVVNVFQRVRRMRDTLHAGITTARDLGGTDAGYRDAVELGLVDGPRLHVALRLMSHTGGHADFRLPSGFDPSALLGPFSEIVDSPDEVRAATRRLIREGADVIKVCATGGVNSPSDHPEDEGLRTDEIALIADEVRRHRGLPIAAHAQGAQGIKNALRGGATSIEHGYLIDDEGIDLMLERDAFLVPTLSTFDLDPSGYTPQAWAKKQRMADAAVVRLSEAVRRGVKIALGTDSGIAPHGRNLRELAHLVKLGMSPLDAIRAGTIQAAALLGVADRLGSVTAGKIADLVVCEGDPLADIGVLGDPGNISVVIQGGVVKKGSPARSAHQTARWPSPA</sequence>
<dbReference type="Proteomes" id="UP000605897">
    <property type="component" value="Unassembled WGS sequence"/>
</dbReference>